<feature type="region of interest" description="Disordered" evidence="1">
    <location>
        <begin position="1"/>
        <end position="59"/>
    </location>
</feature>
<evidence type="ECO:0000313" key="2">
    <source>
        <dbReference type="EMBL" id="AVK76550.1"/>
    </source>
</evidence>
<sequence length="359" mass="38811">MHTDQGRNRKSMSTHRCDTPVTASLARATAGDHCARKRKHPTVDSGADATHQHQRRPAACEMRVSPQSCTDDDCICLAPRHSASSATHETLQWLRAALSPIDCDAPLTDARPHASAHTNLVALLRWARAVLYEDDVADDAVGPREGTDAERDHDYVLMRAASRAFGASADEWRSINAAPGRVRDGVPGNEIVARALWTVERLEAGMLAVADARTAAHARLEAVAAIRRLSPRRDGKDAPRHADPCAWRHAVAAVGAAYRSAMRRRLVRIYVAYAPVTAQVDRMRDMGDEAPAGDIPTPRSVRAWFAARDNNDSAITTSDAVDTAASRAHARTGRACKRARLTPPVCVGVSRGATSLPCP</sequence>
<evidence type="ECO:0000256" key="1">
    <source>
        <dbReference type="SAM" id="MobiDB-lite"/>
    </source>
</evidence>
<dbReference type="GeneID" id="36843263"/>
<proteinExistence type="predicted"/>
<protein>
    <submittedName>
        <fullName evidence="2">Uncharacterized protein</fullName>
    </submittedName>
</protein>
<name>A0A2U7UDZ8_9VIRU</name>
<dbReference type="EMBL" id="MG011690">
    <property type="protein sequence ID" value="AVK76550.1"/>
    <property type="molecule type" value="Genomic_DNA"/>
</dbReference>
<dbReference type="KEGG" id="vg:36843263"/>
<organism evidence="2">
    <name type="scientific">Pandoravirus neocaledonia</name>
    <dbReference type="NCBI Taxonomy" id="2107708"/>
    <lineage>
        <taxon>Viruses</taxon>
        <taxon>Pandoravirus</taxon>
    </lineage>
</organism>
<accession>A0A2U7UDZ8</accession>
<dbReference type="Proteomes" id="UP000249287">
    <property type="component" value="Segment"/>
</dbReference>
<reference evidence="2" key="1">
    <citation type="journal article" date="2018" name="Nat. Commun.">
        <title>Diversity and evolution of the emerging Pandoraviridae family.</title>
        <authorList>
            <person name="Legendre M."/>
            <person name="Fabre E."/>
            <person name="Poirot O."/>
            <person name="Jeudy S."/>
            <person name="Lartigue A."/>
            <person name="Alempic J.M."/>
            <person name="Beucher L."/>
            <person name="Philippe N."/>
            <person name="Bertaux L."/>
            <person name="Christo-Foroux E."/>
            <person name="Labadie K."/>
            <person name="Coute Y."/>
            <person name="Abergel C."/>
            <person name="Claverie J.M."/>
        </authorList>
    </citation>
    <scope>NUCLEOTIDE SEQUENCE [LARGE SCALE GENOMIC DNA]</scope>
    <source>
        <strain evidence="2">Neocaledonia</strain>
    </source>
</reference>
<dbReference type="RefSeq" id="YP_009482553.1">
    <property type="nucleotide sequence ID" value="NC_037666.1"/>
</dbReference>
<gene>
    <name evidence="2" type="ORF">pneo_cds_943</name>
</gene>